<feature type="region of interest" description="Disordered" evidence="1">
    <location>
        <begin position="596"/>
        <end position="644"/>
    </location>
</feature>
<dbReference type="EMBL" id="JAINDJ010000010">
    <property type="protein sequence ID" value="KAG9438810.1"/>
    <property type="molecule type" value="Genomic_DNA"/>
</dbReference>
<feature type="region of interest" description="Disordered" evidence="1">
    <location>
        <begin position="330"/>
        <end position="349"/>
    </location>
</feature>
<proteinExistence type="predicted"/>
<feature type="region of interest" description="Disordered" evidence="1">
    <location>
        <begin position="528"/>
        <end position="558"/>
    </location>
</feature>
<feature type="compositionally biased region" description="Basic residues" evidence="1">
    <location>
        <begin position="539"/>
        <end position="550"/>
    </location>
</feature>
<organism evidence="2 3">
    <name type="scientific">Aristolochia fimbriata</name>
    <name type="common">White veined hardy Dutchman's pipe vine</name>
    <dbReference type="NCBI Taxonomy" id="158543"/>
    <lineage>
        <taxon>Eukaryota</taxon>
        <taxon>Viridiplantae</taxon>
        <taxon>Streptophyta</taxon>
        <taxon>Embryophyta</taxon>
        <taxon>Tracheophyta</taxon>
        <taxon>Spermatophyta</taxon>
        <taxon>Magnoliopsida</taxon>
        <taxon>Magnoliidae</taxon>
        <taxon>Piperales</taxon>
        <taxon>Aristolochiaceae</taxon>
        <taxon>Aristolochia</taxon>
    </lineage>
</organism>
<gene>
    <name evidence="2" type="ORF">H6P81_021215</name>
</gene>
<dbReference type="Proteomes" id="UP000825729">
    <property type="component" value="Unassembled WGS sequence"/>
</dbReference>
<feature type="region of interest" description="Disordered" evidence="1">
    <location>
        <begin position="20"/>
        <end position="41"/>
    </location>
</feature>
<evidence type="ECO:0000313" key="2">
    <source>
        <dbReference type="EMBL" id="KAG9438810.1"/>
    </source>
</evidence>
<evidence type="ECO:0000256" key="1">
    <source>
        <dbReference type="SAM" id="MobiDB-lite"/>
    </source>
</evidence>
<dbReference type="AlphaFoldDB" id="A0AAV7DQI1"/>
<name>A0AAV7DQI1_ARIFI</name>
<protein>
    <submittedName>
        <fullName evidence="2">Uncharacterized protein</fullName>
    </submittedName>
</protein>
<evidence type="ECO:0000313" key="3">
    <source>
        <dbReference type="Proteomes" id="UP000825729"/>
    </source>
</evidence>
<accession>A0AAV7DQI1</accession>
<comment type="caution">
    <text evidence="2">The sequence shown here is derived from an EMBL/GenBank/DDBJ whole genome shotgun (WGS) entry which is preliminary data.</text>
</comment>
<reference evidence="2 3" key="1">
    <citation type="submission" date="2021-07" db="EMBL/GenBank/DDBJ databases">
        <title>The Aristolochia fimbriata genome: insights into angiosperm evolution, floral development and chemical biosynthesis.</title>
        <authorList>
            <person name="Jiao Y."/>
        </authorList>
    </citation>
    <scope>NUCLEOTIDE SEQUENCE [LARGE SCALE GENOMIC DNA]</scope>
    <source>
        <strain evidence="2">IBCAS-2021</strain>
        <tissue evidence="2">Leaf</tissue>
    </source>
</reference>
<sequence length="644" mass="71133">MAHCRRSRVLFIRASPQNPGAAAWRRRRRSGGGRNTNGLYVGRNAPAQLGASILISGNTASRQPSKGNRLYLHMLIWQRARKWLGPSAIFQQFTPGTRQPNQLPDIVAAPSVGGTMARSEHGQGTTVKVIGGQDASPSDVGWIKPKLRPMGRRRRIHRERLGPRRRPELRTVITGNTDRVNATIDRRESRVNFRRQYRFQHGGRVVHVTIHEIQSLPMSPSSLFRHHRRRPKSSANVESLDSEFVHSQYLRLDRWNAHIVAPLGPRWELSRRNAGLVFPNLVGLLPTPPLRHAHRVRQLADAQSDISTLSRRCTGVEVNKCQQLAQPYVLPTPHPARQGAGERNVAKTREPRPLVSGMLDYAGGKKPADAWSVIASSKNGEWGKSVYAEREYPAPVVQAAVDVAGRWRLYIKDAAAPPALPGPEFRPPAQRRAKRAVNCFQTHGAPEIRSTVRGAQGPVSLTARVSGRFGTPDMRKSRAVIAQQAASVPANAQRRQLNSASVSPGIPARAIISVSPVRRVRLPIKRIDAQGRYGSASSHQRRQRQPRRHGPAVIKQRGSDIVELVMAERTAQQARPDSARAHNRRVAPFPARATAGSFLSAKGLPLQTARVRPAPPSGQAQNMLQPPRRARQSGSARRVGSGRP</sequence>
<keyword evidence="3" id="KW-1185">Reference proteome</keyword>